<sequence length="374" mass="38934">MSDLVTGEAVVLDLQTAKLPSRALAIVLDLLVEFAALLLVTLVLSVALVGLDRAALAAVGLGLMVFFLVGVPVMVETLSNGRSLGKAALGLRVVRVDGGPVRFRHSLVRGLVGFFELIAFTGCPAMITSAVRADGNRLGDVFAGTVVIRDRTPDGGGATSPLPPVHPHLLHSMGRDLVAMDLSPVPEPLWLSIRQLLGRIGELDQAVMQRMSIELAEELAERTSLPIPPGVHPAAYLGAVLTERQRREWTRVQEQHQLAAQAAMQKMQHMHQTQPQPRTAAPVPGAPHHPAQPQATADDRPVRVLGLPPAPAAPAPVPVPVPAEAWAPTPVAPPAPSAPPTPAPAAAAAAAAAAPTSLEKTATPAPEAGFAPPS</sequence>
<feature type="region of interest" description="Disordered" evidence="5">
    <location>
        <begin position="324"/>
        <end position="374"/>
    </location>
</feature>
<dbReference type="AlphaFoldDB" id="A0AB39TNB9"/>
<dbReference type="PANTHER" id="PTHR38480:SF1">
    <property type="entry name" value="SLR0254 PROTEIN"/>
    <property type="match status" value="1"/>
</dbReference>
<feature type="transmembrane region" description="Helical" evidence="6">
    <location>
        <begin position="23"/>
        <end position="48"/>
    </location>
</feature>
<protein>
    <submittedName>
        <fullName evidence="8">RDD family protein</fullName>
    </submittedName>
</protein>
<evidence type="ECO:0000259" key="7">
    <source>
        <dbReference type="Pfam" id="PF06271"/>
    </source>
</evidence>
<name>A0AB39TNB9_9ACTN</name>
<evidence type="ECO:0000313" key="8">
    <source>
        <dbReference type="EMBL" id="XDQ80701.1"/>
    </source>
</evidence>
<evidence type="ECO:0000256" key="6">
    <source>
        <dbReference type="SAM" id="Phobius"/>
    </source>
</evidence>
<feature type="region of interest" description="Disordered" evidence="5">
    <location>
        <begin position="251"/>
        <end position="309"/>
    </location>
</feature>
<accession>A0AB39TNB9</accession>
<keyword evidence="3 6" id="KW-1133">Transmembrane helix</keyword>
<reference evidence="8" key="1">
    <citation type="submission" date="2024-07" db="EMBL/GenBank/DDBJ databases">
        <authorList>
            <person name="Yu S.T."/>
        </authorList>
    </citation>
    <scope>NUCLEOTIDE SEQUENCE</scope>
    <source>
        <strain evidence="8">Y1</strain>
    </source>
</reference>
<evidence type="ECO:0000256" key="2">
    <source>
        <dbReference type="ARBA" id="ARBA00022692"/>
    </source>
</evidence>
<dbReference type="Pfam" id="PF06271">
    <property type="entry name" value="RDD"/>
    <property type="match status" value="1"/>
</dbReference>
<dbReference type="GO" id="GO:0016020">
    <property type="term" value="C:membrane"/>
    <property type="evidence" value="ECO:0007669"/>
    <property type="project" value="UniProtKB-SubCell"/>
</dbReference>
<evidence type="ECO:0000256" key="1">
    <source>
        <dbReference type="ARBA" id="ARBA00004141"/>
    </source>
</evidence>
<evidence type="ECO:0000256" key="5">
    <source>
        <dbReference type="SAM" id="MobiDB-lite"/>
    </source>
</evidence>
<feature type="compositionally biased region" description="Low complexity" evidence="5">
    <location>
        <begin position="255"/>
        <end position="296"/>
    </location>
</feature>
<keyword evidence="2 6" id="KW-0812">Transmembrane</keyword>
<feature type="compositionally biased region" description="Pro residues" evidence="5">
    <location>
        <begin position="330"/>
        <end position="343"/>
    </location>
</feature>
<evidence type="ECO:0000256" key="4">
    <source>
        <dbReference type="ARBA" id="ARBA00023136"/>
    </source>
</evidence>
<proteinExistence type="predicted"/>
<dbReference type="PANTHER" id="PTHR38480">
    <property type="entry name" value="SLR0254 PROTEIN"/>
    <property type="match status" value="1"/>
</dbReference>
<organism evidence="8">
    <name type="scientific">Streptomyces sp. Y1</name>
    <dbReference type="NCBI Taxonomy" id="3238634"/>
    <lineage>
        <taxon>Bacteria</taxon>
        <taxon>Bacillati</taxon>
        <taxon>Actinomycetota</taxon>
        <taxon>Actinomycetes</taxon>
        <taxon>Kitasatosporales</taxon>
        <taxon>Streptomycetaceae</taxon>
        <taxon>Streptomyces</taxon>
    </lineage>
</organism>
<gene>
    <name evidence="8" type="ORF">AB2U05_20600</name>
</gene>
<comment type="subcellular location">
    <subcellularLocation>
        <location evidence="1">Membrane</location>
        <topology evidence="1">Multi-pass membrane protein</topology>
    </subcellularLocation>
</comment>
<dbReference type="RefSeq" id="WP_369183912.1">
    <property type="nucleotide sequence ID" value="NZ_CP163445.1"/>
</dbReference>
<dbReference type="InterPro" id="IPR010432">
    <property type="entry name" value="RDD"/>
</dbReference>
<feature type="compositionally biased region" description="Low complexity" evidence="5">
    <location>
        <begin position="344"/>
        <end position="356"/>
    </location>
</feature>
<feature type="transmembrane region" description="Helical" evidence="6">
    <location>
        <begin position="54"/>
        <end position="75"/>
    </location>
</feature>
<dbReference type="EMBL" id="CP163445">
    <property type="protein sequence ID" value="XDQ80701.1"/>
    <property type="molecule type" value="Genomic_DNA"/>
</dbReference>
<keyword evidence="4 6" id="KW-0472">Membrane</keyword>
<feature type="domain" description="RDD" evidence="7">
    <location>
        <begin position="17"/>
        <end position="143"/>
    </location>
</feature>
<evidence type="ECO:0000256" key="3">
    <source>
        <dbReference type="ARBA" id="ARBA00022989"/>
    </source>
</evidence>